<organism evidence="1">
    <name type="scientific">Candidatus Berkiella cookevillensis</name>
    <dbReference type="NCBI Taxonomy" id="437022"/>
    <lineage>
        <taxon>Bacteria</taxon>
        <taxon>Pseudomonadati</taxon>
        <taxon>Pseudomonadota</taxon>
        <taxon>Gammaproteobacteria</taxon>
        <taxon>Candidatus Berkiellales</taxon>
        <taxon>Candidatus Berkiellaceae</taxon>
        <taxon>Candidatus Berkiella</taxon>
    </lineage>
</organism>
<dbReference type="STRING" id="437022.CC99x_01885"/>
<dbReference type="InterPro" id="IPR018759">
    <property type="entry name" value="BBP2_2"/>
</dbReference>
<name>A0A0Q9YDP0_9GAMM</name>
<dbReference type="AlphaFoldDB" id="A0A0Q9YDP0"/>
<protein>
    <submittedName>
        <fullName evidence="1">Uncharacterized protein</fullName>
    </submittedName>
</protein>
<accession>A0A0Q9YDP0</accession>
<proteinExistence type="predicted"/>
<dbReference type="NCBIfam" id="TIGR03016">
    <property type="entry name" value="pepcterm_hypo_1"/>
    <property type="match status" value="1"/>
</dbReference>
<dbReference type="SUPFAM" id="SSF56935">
    <property type="entry name" value="Porins"/>
    <property type="match status" value="1"/>
</dbReference>
<evidence type="ECO:0000313" key="1">
    <source>
        <dbReference type="EMBL" id="KRG17929.1"/>
    </source>
</evidence>
<gene>
    <name evidence="1" type="ORF">CC99x_01885</name>
</gene>
<comment type="caution">
    <text evidence="1">The sequence shown here is derived from an EMBL/GenBank/DDBJ whole genome shotgun (WGS) entry which is preliminary data.</text>
</comment>
<dbReference type="EMBL" id="LKHV01000010">
    <property type="protein sequence ID" value="KRG17929.1"/>
    <property type="molecule type" value="Genomic_DNA"/>
</dbReference>
<reference evidence="1" key="1">
    <citation type="submission" date="2015-09" db="EMBL/GenBank/DDBJ databases">
        <title>Draft Genome Sequences of Two Novel Amoeba-resistant Intranuclear Bacteria, Candidatus Berkiella cookevillensis and Candidatus Berkiella aquae.</title>
        <authorList>
            <person name="Mehari Y.T."/>
            <person name="Arivett B.A."/>
            <person name="Farone A.L."/>
            <person name="Gunderson J.H."/>
            <person name="Farone M.B."/>
        </authorList>
    </citation>
    <scope>NUCLEOTIDE SEQUENCE [LARGE SCALE GENOMIC DNA]</scope>
    <source>
        <strain evidence="1">CC99</strain>
    </source>
</reference>
<dbReference type="Pfam" id="PF10082">
    <property type="entry name" value="BBP2_2"/>
    <property type="match status" value="1"/>
</dbReference>
<sequence length="515" mass="59727">MSLNILRTRICPLQMNLTRKGAQCRCCWLRESHNRHVFCIHAYCSNACHLTEESSIVGILLLSFISFFSVNTSAYYHLSPEISVSQYYSDNVKLMPRSMKKSEWILEVMPALLLQAESPRSHMDAEYLLQGLGYWNKSHADKIYHRGSLHYERQISRKHMDFSMDGIYTQQVLYPENQAFSGMQSGDNRSDVGSFQLGPDFRYSFGQKIRSDLKIKYGQTHYPSSNLSHVNDWLAEGGAWMGTHVQRLSSSFQYQYRETAQSYDLTLKTLTLNGLMQYEISRRLIALFRVGYEDNQNLRGIQQSLDGYLWYAGFQYFPNKRTQITIQKGHRSFGDSSIVNASWYRKRQSFSLDYGEEITTRARQQIDFSPRGNLNNIVFSPSQFTPTQINQILISKTLDAVYRYNLERVQFSVNAFQNKNIVLASSSEEKGKGVSFSADYEFRRNIHISAKASDVYQRYFNQEQDQRYVMAMGMSWQLARSLSLSGSYQYFLNHSDNYFRKTGENLASIGFRYGG</sequence>
<dbReference type="InterPro" id="IPR017467">
    <property type="entry name" value="CHP03016_PEP-CTERM"/>
</dbReference>